<evidence type="ECO:0000313" key="2">
    <source>
        <dbReference type="Proteomes" id="UP001497516"/>
    </source>
</evidence>
<dbReference type="EMBL" id="OZ034819">
    <property type="protein sequence ID" value="CAL1394046.1"/>
    <property type="molecule type" value="Genomic_DNA"/>
</dbReference>
<keyword evidence="2" id="KW-1185">Reference proteome</keyword>
<dbReference type="Proteomes" id="UP001497516">
    <property type="component" value="Chromosome 6"/>
</dbReference>
<organism evidence="1 2">
    <name type="scientific">Linum trigynum</name>
    <dbReference type="NCBI Taxonomy" id="586398"/>
    <lineage>
        <taxon>Eukaryota</taxon>
        <taxon>Viridiplantae</taxon>
        <taxon>Streptophyta</taxon>
        <taxon>Embryophyta</taxon>
        <taxon>Tracheophyta</taxon>
        <taxon>Spermatophyta</taxon>
        <taxon>Magnoliopsida</taxon>
        <taxon>eudicotyledons</taxon>
        <taxon>Gunneridae</taxon>
        <taxon>Pentapetalae</taxon>
        <taxon>rosids</taxon>
        <taxon>fabids</taxon>
        <taxon>Malpighiales</taxon>
        <taxon>Linaceae</taxon>
        <taxon>Linum</taxon>
    </lineage>
</organism>
<reference evidence="1 2" key="1">
    <citation type="submission" date="2024-04" db="EMBL/GenBank/DDBJ databases">
        <authorList>
            <person name="Fracassetti M."/>
        </authorList>
    </citation>
    <scope>NUCLEOTIDE SEQUENCE [LARGE SCALE GENOMIC DNA]</scope>
</reference>
<gene>
    <name evidence="1" type="ORF">LTRI10_LOCUS34573</name>
</gene>
<sequence length="129" mass="14994">MYTIGHPPLSSFSHFTLHHRQSAMETLVRSTTATFSHRRSNGYEQLNPYYYGPTAAPRHHDDDIFYFPCTSKKRKSSRRRIATPLDYIMAVAWSPGYRIMRARQRQIFLMSYQLASEANFSGARREQGG</sequence>
<proteinExistence type="predicted"/>
<name>A0AAV2F722_9ROSI</name>
<accession>A0AAV2F722</accession>
<dbReference type="AlphaFoldDB" id="A0AAV2F722"/>
<evidence type="ECO:0000313" key="1">
    <source>
        <dbReference type="EMBL" id="CAL1394046.1"/>
    </source>
</evidence>
<protein>
    <submittedName>
        <fullName evidence="1">Uncharacterized protein</fullName>
    </submittedName>
</protein>